<sequence length="57" mass="6758">MLHSAHYKPQPTRFRTITFVIFTLPHSNFTIEDFVFKSVQPNNAAFFIFKHNLFAEL</sequence>
<proteinExistence type="predicted"/>
<accession>A0A0B6YX81</accession>
<dbReference type="EMBL" id="HACG01013240">
    <property type="protein sequence ID" value="CEK60105.1"/>
    <property type="molecule type" value="Transcribed_RNA"/>
</dbReference>
<gene>
    <name evidence="1" type="primary">ORF38419</name>
</gene>
<name>A0A0B6YX81_9EUPU</name>
<evidence type="ECO:0000313" key="1">
    <source>
        <dbReference type="EMBL" id="CEK60105.1"/>
    </source>
</evidence>
<reference evidence="1" key="1">
    <citation type="submission" date="2014-12" db="EMBL/GenBank/DDBJ databases">
        <title>Insight into the proteome of Arion vulgaris.</title>
        <authorList>
            <person name="Aradska J."/>
            <person name="Bulat T."/>
            <person name="Smidak R."/>
            <person name="Sarate P."/>
            <person name="Gangsoo J."/>
            <person name="Sialana F."/>
            <person name="Bilban M."/>
            <person name="Lubec G."/>
        </authorList>
    </citation>
    <scope>NUCLEOTIDE SEQUENCE</scope>
    <source>
        <tissue evidence="1">Skin</tissue>
    </source>
</reference>
<organism evidence="1">
    <name type="scientific">Arion vulgaris</name>
    <dbReference type="NCBI Taxonomy" id="1028688"/>
    <lineage>
        <taxon>Eukaryota</taxon>
        <taxon>Metazoa</taxon>
        <taxon>Spiralia</taxon>
        <taxon>Lophotrochozoa</taxon>
        <taxon>Mollusca</taxon>
        <taxon>Gastropoda</taxon>
        <taxon>Heterobranchia</taxon>
        <taxon>Euthyneura</taxon>
        <taxon>Panpulmonata</taxon>
        <taxon>Eupulmonata</taxon>
        <taxon>Stylommatophora</taxon>
        <taxon>Helicina</taxon>
        <taxon>Arionoidea</taxon>
        <taxon>Arionidae</taxon>
        <taxon>Arion</taxon>
    </lineage>
</organism>
<dbReference type="AlphaFoldDB" id="A0A0B6YX81"/>
<protein>
    <submittedName>
        <fullName evidence="1">Uncharacterized protein</fullName>
    </submittedName>
</protein>